<keyword evidence="2" id="KW-1185">Reference proteome</keyword>
<accession>A0A9N9Y418</accession>
<gene>
    <name evidence="1" type="ORF">CBYS24578_00010602</name>
</gene>
<protein>
    <submittedName>
        <fullName evidence="1">Uncharacterized protein</fullName>
    </submittedName>
</protein>
<organism evidence="1 2">
    <name type="scientific">Clonostachys byssicola</name>
    <dbReference type="NCBI Taxonomy" id="160290"/>
    <lineage>
        <taxon>Eukaryota</taxon>
        <taxon>Fungi</taxon>
        <taxon>Dikarya</taxon>
        <taxon>Ascomycota</taxon>
        <taxon>Pezizomycotina</taxon>
        <taxon>Sordariomycetes</taxon>
        <taxon>Hypocreomycetidae</taxon>
        <taxon>Hypocreales</taxon>
        <taxon>Bionectriaceae</taxon>
        <taxon>Clonostachys</taxon>
    </lineage>
</organism>
<evidence type="ECO:0000313" key="2">
    <source>
        <dbReference type="Proteomes" id="UP000754883"/>
    </source>
</evidence>
<sequence length="83" mass="8924">MPIGPLQPRVNGSIAPPVAHTTVFKPIPAAVNATVPSNEPLPPSKTLSELRKISKKDARSTWDRLMSGYKDKSDLTTVGSRVC</sequence>
<name>A0A9N9Y418_9HYPO</name>
<reference evidence="1" key="1">
    <citation type="submission" date="2021-10" db="EMBL/GenBank/DDBJ databases">
        <authorList>
            <person name="Piombo E."/>
        </authorList>
    </citation>
    <scope>NUCLEOTIDE SEQUENCE</scope>
</reference>
<comment type="caution">
    <text evidence="1">The sequence shown here is derived from an EMBL/GenBank/DDBJ whole genome shotgun (WGS) entry which is preliminary data.</text>
</comment>
<dbReference type="Proteomes" id="UP000754883">
    <property type="component" value="Unassembled WGS sequence"/>
</dbReference>
<evidence type="ECO:0000313" key="1">
    <source>
        <dbReference type="EMBL" id="CAG9987959.1"/>
    </source>
</evidence>
<dbReference type="EMBL" id="CABFNO020001443">
    <property type="protein sequence ID" value="CAG9987959.1"/>
    <property type="molecule type" value="Genomic_DNA"/>
</dbReference>
<dbReference type="AlphaFoldDB" id="A0A9N9Y418"/>
<proteinExistence type="predicted"/>